<evidence type="ECO:0000313" key="3">
    <source>
        <dbReference type="EMBL" id="KMM71363.1"/>
    </source>
</evidence>
<accession>A0A0J6FLW3</accession>
<feature type="transmembrane region" description="Helical" evidence="2">
    <location>
        <begin position="25"/>
        <end position="49"/>
    </location>
</feature>
<dbReference type="OrthoDB" id="5230947at2759"/>
<gene>
    <name evidence="3" type="ORF">CPAG_07670</name>
</gene>
<keyword evidence="2" id="KW-0472">Membrane</keyword>
<dbReference type="AlphaFoldDB" id="A0A0J6FLW3"/>
<reference evidence="3 4" key="1">
    <citation type="submission" date="2007-06" db="EMBL/GenBank/DDBJ databases">
        <title>The Genome Sequence of Coccidioides posadasii RMSCC_3488.</title>
        <authorList>
            <consortium name="Coccidioides Genome Resources Consortium"/>
            <consortium name="The Broad Institute Genome Sequencing Platform"/>
            <person name="Henn M.R."/>
            <person name="Sykes S."/>
            <person name="Young S."/>
            <person name="Jaffe D."/>
            <person name="Berlin A."/>
            <person name="Alvarez P."/>
            <person name="Butler J."/>
            <person name="Gnerre S."/>
            <person name="Grabherr M."/>
            <person name="Mauceli E."/>
            <person name="Brockman W."/>
            <person name="Kodira C."/>
            <person name="Alvarado L."/>
            <person name="Zeng Q."/>
            <person name="Crawford M."/>
            <person name="Antoine C."/>
            <person name="Devon K."/>
            <person name="Galgiani J."/>
            <person name="Orsborn K."/>
            <person name="Lewis M.L."/>
            <person name="Nusbaum C."/>
            <person name="Galagan J."/>
            <person name="Birren B."/>
        </authorList>
    </citation>
    <scope>NUCLEOTIDE SEQUENCE [LARGE SCALE GENOMIC DNA]</scope>
    <source>
        <strain evidence="3 4">RMSCC 3488</strain>
    </source>
</reference>
<dbReference type="Proteomes" id="UP000054567">
    <property type="component" value="Unassembled WGS sequence"/>
</dbReference>
<feature type="region of interest" description="Disordered" evidence="1">
    <location>
        <begin position="55"/>
        <end position="74"/>
    </location>
</feature>
<protein>
    <submittedName>
        <fullName evidence="3">Uncharacterized protein</fullName>
    </submittedName>
</protein>
<dbReference type="VEuPathDB" id="FungiDB:CPAG_07670"/>
<sequence length="74" mass="8035">MGAIVSIFHAIGDCLMTIVQGIGSILTAIIGGVVSIFSAIISCLTCGWYSRRRTRSTGGVGRRHRWGRRPMRTV</sequence>
<reference evidence="4" key="2">
    <citation type="journal article" date="2009" name="Genome Res.">
        <title>Comparative genomic analyses of the human fungal pathogens Coccidioides and their relatives.</title>
        <authorList>
            <person name="Sharpton T.J."/>
            <person name="Stajich J.E."/>
            <person name="Rounsley S.D."/>
            <person name="Gardner M.J."/>
            <person name="Wortman J.R."/>
            <person name="Jordar V.S."/>
            <person name="Maiti R."/>
            <person name="Kodira C.D."/>
            <person name="Neafsey D.E."/>
            <person name="Zeng Q."/>
            <person name="Hung C.-Y."/>
            <person name="McMahan C."/>
            <person name="Muszewska A."/>
            <person name="Grynberg M."/>
            <person name="Mandel M.A."/>
            <person name="Kellner E.M."/>
            <person name="Barker B.M."/>
            <person name="Galgiani J.N."/>
            <person name="Orbach M.J."/>
            <person name="Kirkland T.N."/>
            <person name="Cole G.T."/>
            <person name="Henn M.R."/>
            <person name="Birren B.W."/>
            <person name="Taylor J.W."/>
        </authorList>
    </citation>
    <scope>NUCLEOTIDE SEQUENCE [LARGE SCALE GENOMIC DNA]</scope>
    <source>
        <strain evidence="4">RMSCC 3488</strain>
    </source>
</reference>
<evidence type="ECO:0000313" key="4">
    <source>
        <dbReference type="Proteomes" id="UP000054567"/>
    </source>
</evidence>
<keyword evidence="2" id="KW-0812">Transmembrane</keyword>
<name>A0A0J6FLW3_COCPO</name>
<evidence type="ECO:0000256" key="2">
    <source>
        <dbReference type="SAM" id="Phobius"/>
    </source>
</evidence>
<proteinExistence type="predicted"/>
<reference evidence="4" key="3">
    <citation type="journal article" date="2010" name="Genome Res.">
        <title>Population genomic sequencing of Coccidioides fungi reveals recent hybridization and transposon control.</title>
        <authorList>
            <person name="Neafsey D.E."/>
            <person name="Barker B.M."/>
            <person name="Sharpton T.J."/>
            <person name="Stajich J.E."/>
            <person name="Park D.J."/>
            <person name="Whiston E."/>
            <person name="Hung C.-Y."/>
            <person name="McMahan C."/>
            <person name="White J."/>
            <person name="Sykes S."/>
            <person name="Heiman D."/>
            <person name="Young S."/>
            <person name="Zeng Q."/>
            <person name="Abouelleil A."/>
            <person name="Aftuck L."/>
            <person name="Bessette D."/>
            <person name="Brown A."/>
            <person name="FitzGerald M."/>
            <person name="Lui A."/>
            <person name="Macdonald J.P."/>
            <person name="Priest M."/>
            <person name="Orbach M.J."/>
            <person name="Galgiani J.N."/>
            <person name="Kirkland T.N."/>
            <person name="Cole G.T."/>
            <person name="Birren B.W."/>
            <person name="Henn M.R."/>
            <person name="Taylor J.W."/>
            <person name="Rounsley S.D."/>
        </authorList>
    </citation>
    <scope>NUCLEOTIDE SEQUENCE [LARGE SCALE GENOMIC DNA]</scope>
    <source>
        <strain evidence="4">RMSCC 3488</strain>
    </source>
</reference>
<evidence type="ECO:0000256" key="1">
    <source>
        <dbReference type="SAM" id="MobiDB-lite"/>
    </source>
</evidence>
<organism evidence="3 4">
    <name type="scientific">Coccidioides posadasii RMSCC 3488</name>
    <dbReference type="NCBI Taxonomy" id="454284"/>
    <lineage>
        <taxon>Eukaryota</taxon>
        <taxon>Fungi</taxon>
        <taxon>Dikarya</taxon>
        <taxon>Ascomycota</taxon>
        <taxon>Pezizomycotina</taxon>
        <taxon>Eurotiomycetes</taxon>
        <taxon>Eurotiomycetidae</taxon>
        <taxon>Onygenales</taxon>
        <taxon>Onygenaceae</taxon>
        <taxon>Coccidioides</taxon>
    </lineage>
</organism>
<dbReference type="EMBL" id="DS268113">
    <property type="protein sequence ID" value="KMM71363.1"/>
    <property type="molecule type" value="Genomic_DNA"/>
</dbReference>
<keyword evidence="2" id="KW-1133">Transmembrane helix</keyword>